<name>A0A652YTR5_NOCGL</name>
<comment type="caution">
    <text evidence="1">The sequence shown here is derived from an EMBL/GenBank/DDBJ whole genome shotgun (WGS) entry which is preliminary data.</text>
</comment>
<gene>
    <name evidence="1" type="ORF">FNL38_102586</name>
</gene>
<reference evidence="1" key="1">
    <citation type="submission" date="2019-07" db="EMBL/GenBank/DDBJ databases">
        <title>Genomic Encyclopedia of Type Strains, Phase IV (KMG-IV): sequencing the most valuable type-strain genomes for metagenomic binning, comparative biology and taxonomic classification.</title>
        <authorList>
            <person name="Goeker M."/>
        </authorList>
    </citation>
    <scope>NUCLEOTIDE SEQUENCE</scope>
    <source>
        <strain evidence="1">DSM 44596</strain>
    </source>
</reference>
<dbReference type="EMBL" id="VNIQ01000002">
    <property type="protein sequence ID" value="TYQ06450.1"/>
    <property type="molecule type" value="Genomic_DNA"/>
</dbReference>
<evidence type="ECO:0000313" key="1">
    <source>
        <dbReference type="EMBL" id="TYQ06450.1"/>
    </source>
</evidence>
<sequence>MTSAETSPANHAVRQGFAIGSAAATSLSFVADIGDAI</sequence>
<proteinExistence type="predicted"/>
<protein>
    <submittedName>
        <fullName evidence="1">Uncharacterized protein</fullName>
    </submittedName>
</protein>
<dbReference type="AlphaFoldDB" id="A0A652YTR5"/>
<organism evidence="1">
    <name type="scientific">Nocardia globerula</name>
    <dbReference type="NCBI Taxonomy" id="1818"/>
    <lineage>
        <taxon>Bacteria</taxon>
        <taxon>Bacillati</taxon>
        <taxon>Actinomycetota</taxon>
        <taxon>Actinomycetes</taxon>
        <taxon>Mycobacteriales</taxon>
        <taxon>Nocardiaceae</taxon>
        <taxon>Nocardia</taxon>
    </lineage>
</organism>
<accession>A0A652YTR5</accession>